<feature type="region of interest" description="Disordered" evidence="7">
    <location>
        <begin position="367"/>
        <end position="411"/>
    </location>
</feature>
<keyword evidence="4 6" id="KW-0175">Coiled coil</keyword>
<comment type="subcellular location">
    <subcellularLocation>
        <location evidence="1">Cytoplasm</location>
        <location evidence="1">Cytoskeleton</location>
        <location evidence="1">Microtubule organizing center</location>
        <location evidence="1">Centrosome</location>
    </subcellularLocation>
</comment>
<reference evidence="8 9" key="1">
    <citation type="submission" date="2024-03" db="EMBL/GenBank/DDBJ databases">
        <title>The genome assembly and annotation of the cricket Gryllus longicercus Weissman &amp; Gray.</title>
        <authorList>
            <person name="Szrajer S."/>
            <person name="Gray D."/>
            <person name="Ylla G."/>
        </authorList>
    </citation>
    <scope>NUCLEOTIDE SEQUENCE [LARGE SCALE GENOMIC DNA]</scope>
    <source>
        <strain evidence="8">DAG 2021-001</strain>
        <tissue evidence="8">Whole body minus gut</tissue>
    </source>
</reference>
<comment type="caution">
    <text evidence="8">The sequence shown here is derived from an EMBL/GenBank/DDBJ whole genome shotgun (WGS) entry which is preliminary data.</text>
</comment>
<evidence type="ECO:0000313" key="9">
    <source>
        <dbReference type="Proteomes" id="UP001378592"/>
    </source>
</evidence>
<evidence type="ECO:0000256" key="3">
    <source>
        <dbReference type="ARBA" id="ARBA00022490"/>
    </source>
</evidence>
<feature type="compositionally biased region" description="Polar residues" evidence="7">
    <location>
        <begin position="367"/>
        <end position="377"/>
    </location>
</feature>
<feature type="compositionally biased region" description="Basic and acidic residues" evidence="7">
    <location>
        <begin position="640"/>
        <end position="650"/>
    </location>
</feature>
<gene>
    <name evidence="8" type="ORF">R5R35_003058</name>
</gene>
<keyword evidence="9" id="KW-1185">Reference proteome</keyword>
<dbReference type="EMBL" id="JAZDUA010000099">
    <property type="protein sequence ID" value="KAK7868195.1"/>
    <property type="molecule type" value="Genomic_DNA"/>
</dbReference>
<evidence type="ECO:0000313" key="8">
    <source>
        <dbReference type="EMBL" id="KAK7868195.1"/>
    </source>
</evidence>
<sequence length="1077" mass="123147">MASTGGSQLNEPPCMLNTVFEVLLPLEPKISGNHSFDCNRIGNENTLTSMMLGKAQFNFCKNCGGLEDYCKCAGSGDFEKAVTYKESIKSKLGQKISDNVATKDVVSDREYELSSQDENLEQKNSSKQEERYFTPSSSVESNHIQDLDTKQNNKMPTFVEDLHKTDIEVDSRIDETFEEKSDNETMHVPNTESSIEIENFTENENTEGIVGSELVSKIEEVSWADEQKSEINTSTRVPSEDGDNLGNDGLQVFEQMDLDDIHLEISPKLDLPLLEELKEADKKSKRTAHLINQIKESIKKFQSKENLTEEDTLVIKIKQVELAKKLAEFEEITRRVQNLVGLAELNNIEHSVTVSKIDDQTEISKSISLTESMSTDLPTAEENEEKSKDVSPEPSEAEHNFVSEDRNEDSAKVEEMEIIHTKNSFSPLISEDKISFLGKDNEVTNFLMMDKIIPKVIVCGSQDSMPRVIVCEKPNTQPASSTSYIQSPIYPEFVPPFPFKEAPLFDKKTEVPEMMISLSGRLSESYILQEKLATENAVLEDGRYFLQEELLKRDNIVDALQKKVGCLQSEMRIIAKENIALQEKLEEFNNMDCGCNKKTKATGRPMPPCCPPYPNNNLERQLNMIEGEVRNMQTELQQVQKERQQLEQQRKQLKPGGGQKPKLPCIPQTCTCGPNAGRGENAEQSLRELREQYARLEDDFKNKVAEVSSLRHELEKCRCKCQAAEEAQEAAEAECRCYQTQLKSAEQEAKKMLSAKEQMMEQDQQLCVCKQRFREAQDELEELRALIQDQTTQLEDYRNKYLQAQQQVEEQRRQIDVMEMENSRISDQVNLEIQRVKAQFQEKLQELTPLPDILKATQLKLQECQQARILAEHNVEELSAELQAQKDQLDTLKREMDDNITSRAALGNDVLEKLKELEAKCNDLRDENSRLRSELIRLDEIAAQAQRRLEEKSHDAAQLAAQLDTVREESARQVARTKDRAETMRRSLQCQISEMERQLAQSRATARSAQKDRDEIRQRMQCQINNLNESFEQAQMRIRSLQSHVNFLKSSYSNIFEPNTNTAIECACPNYAQEFNY</sequence>
<dbReference type="GO" id="GO:0005813">
    <property type="term" value="C:centrosome"/>
    <property type="evidence" value="ECO:0007669"/>
    <property type="project" value="UniProtKB-SubCell"/>
</dbReference>
<feature type="coiled-coil region" evidence="6">
    <location>
        <begin position="861"/>
        <end position="1044"/>
    </location>
</feature>
<protein>
    <submittedName>
        <fullName evidence="8">Uncharacterized protein</fullName>
    </submittedName>
</protein>
<accession>A0AAN9VNC3</accession>
<dbReference type="GO" id="GO:1902017">
    <property type="term" value="P:regulation of cilium assembly"/>
    <property type="evidence" value="ECO:0007669"/>
    <property type="project" value="TreeGrafter"/>
</dbReference>
<feature type="region of interest" description="Disordered" evidence="7">
    <location>
        <begin position="640"/>
        <end position="662"/>
    </location>
</feature>
<dbReference type="Proteomes" id="UP001378592">
    <property type="component" value="Unassembled WGS sequence"/>
</dbReference>
<evidence type="ECO:0000256" key="7">
    <source>
        <dbReference type="SAM" id="MobiDB-lite"/>
    </source>
</evidence>
<evidence type="ECO:0000256" key="2">
    <source>
        <dbReference type="ARBA" id="ARBA00009316"/>
    </source>
</evidence>
<keyword evidence="5" id="KW-0206">Cytoskeleton</keyword>
<keyword evidence="3" id="KW-0963">Cytoplasm</keyword>
<feature type="compositionally biased region" description="Basic and acidic residues" evidence="7">
    <location>
        <begin position="385"/>
        <end position="411"/>
    </location>
</feature>
<dbReference type="AlphaFoldDB" id="A0AAN9VNC3"/>
<dbReference type="InterPro" id="IPR026099">
    <property type="entry name" value="Odf2-rel"/>
</dbReference>
<feature type="compositionally biased region" description="Basic and acidic residues" evidence="7">
    <location>
        <begin position="120"/>
        <end position="132"/>
    </location>
</feature>
<feature type="region of interest" description="Disordered" evidence="7">
    <location>
        <begin position="109"/>
        <end position="154"/>
    </location>
</feature>
<evidence type="ECO:0000256" key="4">
    <source>
        <dbReference type="ARBA" id="ARBA00023054"/>
    </source>
</evidence>
<name>A0AAN9VNC3_9ORTH</name>
<proteinExistence type="inferred from homology"/>
<dbReference type="Gene3D" id="1.10.287.1490">
    <property type="match status" value="1"/>
</dbReference>
<comment type="similarity">
    <text evidence="2">Belongs to the ODF2 family.</text>
</comment>
<evidence type="ECO:0000256" key="1">
    <source>
        <dbReference type="ARBA" id="ARBA00004300"/>
    </source>
</evidence>
<evidence type="ECO:0000256" key="5">
    <source>
        <dbReference type="ARBA" id="ARBA00023212"/>
    </source>
</evidence>
<evidence type="ECO:0000256" key="6">
    <source>
        <dbReference type="SAM" id="Coils"/>
    </source>
</evidence>
<organism evidence="8 9">
    <name type="scientific">Gryllus longicercus</name>
    <dbReference type="NCBI Taxonomy" id="2509291"/>
    <lineage>
        <taxon>Eukaryota</taxon>
        <taxon>Metazoa</taxon>
        <taxon>Ecdysozoa</taxon>
        <taxon>Arthropoda</taxon>
        <taxon>Hexapoda</taxon>
        <taxon>Insecta</taxon>
        <taxon>Pterygota</taxon>
        <taxon>Neoptera</taxon>
        <taxon>Polyneoptera</taxon>
        <taxon>Orthoptera</taxon>
        <taxon>Ensifera</taxon>
        <taxon>Gryllidea</taxon>
        <taxon>Grylloidea</taxon>
        <taxon>Gryllidae</taxon>
        <taxon>Gryllinae</taxon>
        <taxon>Gryllus</taxon>
    </lineage>
</organism>
<dbReference type="PANTHER" id="PTHR23162:SF10">
    <property type="entry name" value="FI13205P"/>
    <property type="match status" value="1"/>
</dbReference>
<dbReference type="PANTHER" id="PTHR23162">
    <property type="entry name" value="OUTER DENSE FIBER OF SPERM TAILS 2"/>
    <property type="match status" value="1"/>
</dbReference>